<dbReference type="Proteomes" id="UP000322634">
    <property type="component" value="Unassembled WGS sequence"/>
</dbReference>
<dbReference type="InterPro" id="IPR038109">
    <property type="entry name" value="DNA_bind_recomb_sf"/>
</dbReference>
<feature type="domain" description="Recombinase" evidence="1">
    <location>
        <begin position="192"/>
        <end position="307"/>
    </location>
</feature>
<organism evidence="2 3">
    <name type="scientific">Actinomadura syzygii</name>
    <dbReference type="NCBI Taxonomy" id="1427538"/>
    <lineage>
        <taxon>Bacteria</taxon>
        <taxon>Bacillati</taxon>
        <taxon>Actinomycetota</taxon>
        <taxon>Actinomycetes</taxon>
        <taxon>Streptosporangiales</taxon>
        <taxon>Thermomonosporaceae</taxon>
        <taxon>Actinomadura</taxon>
    </lineage>
</organism>
<dbReference type="GO" id="GO:0000150">
    <property type="term" value="F:DNA strand exchange activity"/>
    <property type="evidence" value="ECO:0007669"/>
    <property type="project" value="InterPro"/>
</dbReference>
<dbReference type="InterPro" id="IPR050639">
    <property type="entry name" value="SSR_resolvase"/>
</dbReference>
<dbReference type="SUPFAM" id="SSF53041">
    <property type="entry name" value="Resolvase-like"/>
    <property type="match status" value="1"/>
</dbReference>
<dbReference type="Gene3D" id="3.40.50.1390">
    <property type="entry name" value="Resolvase, N-terminal catalytic domain"/>
    <property type="match status" value="1"/>
</dbReference>
<dbReference type="CDD" id="cd00338">
    <property type="entry name" value="Ser_Recombinase"/>
    <property type="match status" value="1"/>
</dbReference>
<dbReference type="Gene3D" id="3.90.1750.20">
    <property type="entry name" value="Putative Large Serine Recombinase, Chain B, Domain 2"/>
    <property type="match status" value="1"/>
</dbReference>
<dbReference type="PANTHER" id="PTHR30461">
    <property type="entry name" value="DNA-INVERTASE FROM LAMBDOID PROPHAGE"/>
    <property type="match status" value="1"/>
</dbReference>
<dbReference type="Pfam" id="PF00239">
    <property type="entry name" value="Resolvase"/>
    <property type="match status" value="1"/>
</dbReference>
<sequence>MMTSSAVQNTAPDSANRIPAHHPLNLVAYARISDVSAKRRTPDVALGVEAQHLICAAMARDTGAVVIKRYTDNDRSASRDEPRPGFEAMLADLHRGRTADDERIDGVVTVDVDRIYKTPVQWERFITAFRAFPARGFLAWQGPRDLYGPDADESGLQDVSVALGENRRRSDRTKRWHASQARRGVAHTGGRSFGYRPVAGVPGAIEVVPAEAAVIREAVAACVAGQSFSAITRIFARSGLPTRNGGPWRTQTVKQIISSPRLAGLRVLDDEIVTDEAGDPLPGRWEPIITPAEWQAVCRRYAPRRRAPGGRSAAGEGRTPRKYLLSGFLQCGNEADGRLCRCVLAGCATKVGRSNYRYACRPASDGGCGGSSVRGEWMDQEVADLVLGVLAGAPPDSLKQGEWVRAREFEAVNARLDDLEARLDRGDVVGALYEQRRANLKEIVQDLAKEKEAREAVEACLSDDAAERLRQWRLSPGEGGYDLQQRRALVARVLSSVLVFPVGRGRSRQPGQGYLPVLDRGLVMPDPP</sequence>
<comment type="caution">
    <text evidence="2">The sequence shown here is derived from an EMBL/GenBank/DDBJ whole genome shotgun (WGS) entry which is preliminary data.</text>
</comment>
<proteinExistence type="predicted"/>
<dbReference type="SMART" id="SM00857">
    <property type="entry name" value="Resolvase"/>
    <property type="match status" value="1"/>
</dbReference>
<evidence type="ECO:0000259" key="1">
    <source>
        <dbReference type="PROSITE" id="PS51737"/>
    </source>
</evidence>
<name>A0A5D0U5E4_9ACTN</name>
<dbReference type="AlphaFoldDB" id="A0A5D0U5E4"/>
<reference evidence="2 3" key="1">
    <citation type="submission" date="2019-08" db="EMBL/GenBank/DDBJ databases">
        <title>Actinomadura sp. nov. CYP1-5 isolated from mountain soil.</title>
        <authorList>
            <person name="Songsumanus A."/>
            <person name="Kuncharoen N."/>
            <person name="Kudo T."/>
            <person name="Yuki M."/>
            <person name="Igarashi Y."/>
            <person name="Tanasupawat S."/>
        </authorList>
    </citation>
    <scope>NUCLEOTIDE SEQUENCE [LARGE SCALE GENOMIC DNA]</scope>
    <source>
        <strain evidence="2 3">GKU157</strain>
    </source>
</reference>
<keyword evidence="3" id="KW-1185">Reference proteome</keyword>
<dbReference type="InterPro" id="IPR036162">
    <property type="entry name" value="Resolvase-like_N_sf"/>
</dbReference>
<dbReference type="RefSeq" id="WP_148351178.1">
    <property type="nucleotide sequence ID" value="NZ_JBHSBF010000010.1"/>
</dbReference>
<dbReference type="Pfam" id="PF07508">
    <property type="entry name" value="Recombinase"/>
    <property type="match status" value="1"/>
</dbReference>
<evidence type="ECO:0000313" key="2">
    <source>
        <dbReference type="EMBL" id="TYC13628.1"/>
    </source>
</evidence>
<dbReference type="InterPro" id="IPR006119">
    <property type="entry name" value="Resolv_N"/>
</dbReference>
<evidence type="ECO:0000313" key="3">
    <source>
        <dbReference type="Proteomes" id="UP000322634"/>
    </source>
</evidence>
<dbReference type="PROSITE" id="PS51737">
    <property type="entry name" value="RECOMBINASE_DNA_BIND"/>
    <property type="match status" value="1"/>
</dbReference>
<dbReference type="PANTHER" id="PTHR30461:SF23">
    <property type="entry name" value="DNA RECOMBINASE-RELATED"/>
    <property type="match status" value="1"/>
</dbReference>
<accession>A0A5D0U5E4</accession>
<dbReference type="OrthoDB" id="4500247at2"/>
<dbReference type="GO" id="GO:0003677">
    <property type="term" value="F:DNA binding"/>
    <property type="evidence" value="ECO:0007669"/>
    <property type="project" value="InterPro"/>
</dbReference>
<protein>
    <submittedName>
        <fullName evidence="2">Recombinase family protein</fullName>
    </submittedName>
</protein>
<dbReference type="EMBL" id="VSFF01000007">
    <property type="protein sequence ID" value="TYC13628.1"/>
    <property type="molecule type" value="Genomic_DNA"/>
</dbReference>
<gene>
    <name evidence="2" type="ORF">FXF65_18210</name>
</gene>
<dbReference type="InterPro" id="IPR011109">
    <property type="entry name" value="DNA_bind_recombinase_dom"/>
</dbReference>